<keyword evidence="3" id="KW-0081">Bacteriolytic enzyme</keyword>
<keyword evidence="6" id="KW-0326">Glycosidase</keyword>
<evidence type="ECO:0000256" key="7">
    <source>
        <dbReference type="SAM" id="SignalP"/>
    </source>
</evidence>
<dbReference type="GO" id="GO:0031640">
    <property type="term" value="P:killing of cells of another organism"/>
    <property type="evidence" value="ECO:0007669"/>
    <property type="project" value="UniProtKB-KW"/>
</dbReference>
<dbReference type="HAMAP" id="MF_04110">
    <property type="entry name" value="ENDOLYSIN_T4"/>
    <property type="match status" value="1"/>
</dbReference>
<evidence type="ECO:0000313" key="9">
    <source>
        <dbReference type="Proteomes" id="UP000504638"/>
    </source>
</evidence>
<dbReference type="PANTHER" id="PTHR38107:SF3">
    <property type="entry name" value="LYSOZYME RRRD-RELATED"/>
    <property type="match status" value="1"/>
</dbReference>
<reference evidence="10" key="2">
    <citation type="submission" date="2020-04" db="EMBL/GenBank/DDBJ databases">
        <authorList>
            <consortium name="NCBI Genome Project"/>
        </authorList>
    </citation>
    <scope>NUCLEOTIDE SEQUENCE</scope>
    <source>
        <strain evidence="10">CBS 781.70</strain>
    </source>
</reference>
<evidence type="ECO:0000256" key="3">
    <source>
        <dbReference type="ARBA" id="ARBA00022638"/>
    </source>
</evidence>
<dbReference type="RefSeq" id="XP_033530353.1">
    <property type="nucleotide sequence ID" value="XM_033681561.1"/>
</dbReference>
<keyword evidence="9" id="KW-1185">Reference proteome</keyword>
<dbReference type="InterPro" id="IPR002196">
    <property type="entry name" value="Glyco_hydro_24"/>
</dbReference>
<keyword evidence="2" id="KW-0929">Antimicrobial</keyword>
<feature type="chain" id="PRO_5044631553" evidence="7">
    <location>
        <begin position="22"/>
        <end position="267"/>
    </location>
</feature>
<dbReference type="GeneID" id="54422131"/>
<dbReference type="InterPro" id="IPR033907">
    <property type="entry name" value="Endolysin_autolysin"/>
</dbReference>
<dbReference type="OrthoDB" id="5358886at2759"/>
<dbReference type="SUPFAM" id="SSF53955">
    <property type="entry name" value="Lysozyme-like"/>
    <property type="match status" value="1"/>
</dbReference>
<dbReference type="PANTHER" id="PTHR38107">
    <property type="match status" value="1"/>
</dbReference>
<evidence type="ECO:0000256" key="5">
    <source>
        <dbReference type="ARBA" id="ARBA00023200"/>
    </source>
</evidence>
<dbReference type="GO" id="GO:0009253">
    <property type="term" value="P:peptidoglycan catabolic process"/>
    <property type="evidence" value="ECO:0007669"/>
    <property type="project" value="InterPro"/>
</dbReference>
<dbReference type="EMBL" id="ML975180">
    <property type="protein sequence ID" value="KAF1808722.1"/>
    <property type="molecule type" value="Genomic_DNA"/>
</dbReference>
<gene>
    <name evidence="8 10" type="ORF">P152DRAFT_477118</name>
</gene>
<evidence type="ECO:0000256" key="2">
    <source>
        <dbReference type="ARBA" id="ARBA00022529"/>
    </source>
</evidence>
<dbReference type="GO" id="GO:0042742">
    <property type="term" value="P:defense response to bacterium"/>
    <property type="evidence" value="ECO:0007669"/>
    <property type="project" value="UniProtKB-KW"/>
</dbReference>
<sequence length="267" mass="26862">MLFKAGLTLCTLGALCSTVVAESCTISSGVAGECLATSECSGTSTAGFCPGAANIQCCTYGSCTSGGAAGLCIPTSGCTGTSTAGLCPGPAGIQCCTSGTSSSCDPQPINAATVSLIREFEGFVASPEPDPIGLPTVGYGHLCQSDGCAEVSYSFPLTEENAAALLHSDVKTFEDCVYDYLGASITLNDNQFGAIVSLAFNVGCGNVKSSSLISRLNAGETPNTVAAEEFPKWNKAGGSVLAGLTRRRAAEVVLFKTASDVTAHPAC</sequence>
<dbReference type="GO" id="GO:0016998">
    <property type="term" value="P:cell wall macromolecule catabolic process"/>
    <property type="evidence" value="ECO:0007669"/>
    <property type="project" value="InterPro"/>
</dbReference>
<reference evidence="8 10" key="1">
    <citation type="submission" date="2020-01" db="EMBL/GenBank/DDBJ databases">
        <authorList>
            <consortium name="DOE Joint Genome Institute"/>
            <person name="Haridas S."/>
            <person name="Albert R."/>
            <person name="Binder M."/>
            <person name="Bloem J."/>
            <person name="Labutti K."/>
            <person name="Salamov A."/>
            <person name="Andreopoulos B."/>
            <person name="Baker S.E."/>
            <person name="Barry K."/>
            <person name="Bills G."/>
            <person name="Bluhm B.H."/>
            <person name="Cannon C."/>
            <person name="Castanera R."/>
            <person name="Culley D.E."/>
            <person name="Daum C."/>
            <person name="Ezra D."/>
            <person name="Gonzalez J.B."/>
            <person name="Henrissat B."/>
            <person name="Kuo A."/>
            <person name="Liang C."/>
            <person name="Lipzen A."/>
            <person name="Lutzoni F."/>
            <person name="Magnuson J."/>
            <person name="Mondo S."/>
            <person name="Nolan M."/>
            <person name="Ohm R."/>
            <person name="Pangilinan J."/>
            <person name="Park H.-J."/>
            <person name="Ramirez L."/>
            <person name="Alfaro M."/>
            <person name="Sun H."/>
            <person name="Tritt A."/>
            <person name="Yoshinaga Y."/>
            <person name="Zwiers L.-H."/>
            <person name="Turgeon B.G."/>
            <person name="Goodwin S.B."/>
            <person name="Spatafora J.W."/>
            <person name="Crous P.W."/>
            <person name="Grigoriev I.V."/>
        </authorList>
    </citation>
    <scope>NUCLEOTIDE SEQUENCE</scope>
    <source>
        <strain evidence="8 10">CBS 781.70</strain>
    </source>
</reference>
<keyword evidence="4" id="KW-0378">Hydrolase</keyword>
<comment type="catalytic activity">
    <reaction evidence="1">
        <text>Hydrolysis of (1-&gt;4)-beta-linkages between N-acetylmuramic acid and N-acetyl-D-glucosamine residues in a peptidoglycan and between N-acetyl-D-glucosamine residues in chitodextrins.</text>
        <dbReference type="EC" id="3.2.1.17"/>
    </reaction>
</comment>
<dbReference type="InterPro" id="IPR023347">
    <property type="entry name" value="Lysozyme_dom_sf"/>
</dbReference>
<evidence type="ECO:0000256" key="6">
    <source>
        <dbReference type="ARBA" id="ARBA00023295"/>
    </source>
</evidence>
<evidence type="ECO:0000313" key="8">
    <source>
        <dbReference type="EMBL" id="KAF1808722.1"/>
    </source>
</evidence>
<keyword evidence="5" id="KW-1035">Host cytoplasm</keyword>
<dbReference type="Pfam" id="PF00959">
    <property type="entry name" value="Phage_lysozyme"/>
    <property type="match status" value="1"/>
</dbReference>
<name>A0A6G1FSR6_9PEZI</name>
<dbReference type="Gene3D" id="1.10.530.40">
    <property type="match status" value="1"/>
</dbReference>
<dbReference type="InterPro" id="IPR023346">
    <property type="entry name" value="Lysozyme-like_dom_sf"/>
</dbReference>
<dbReference type="GO" id="GO:0003796">
    <property type="term" value="F:lysozyme activity"/>
    <property type="evidence" value="ECO:0007669"/>
    <property type="project" value="UniProtKB-EC"/>
</dbReference>
<feature type="signal peptide" evidence="7">
    <location>
        <begin position="1"/>
        <end position="21"/>
    </location>
</feature>
<dbReference type="InterPro" id="IPR051018">
    <property type="entry name" value="Bacteriophage_GH24"/>
</dbReference>
<dbReference type="CDD" id="cd00737">
    <property type="entry name" value="lyz_endolysin_autolysin"/>
    <property type="match status" value="1"/>
</dbReference>
<keyword evidence="7" id="KW-0732">Signal</keyword>
<accession>A0A6G1FSR6</accession>
<dbReference type="AlphaFoldDB" id="A0A6G1FSR6"/>
<reference evidence="10" key="3">
    <citation type="submission" date="2025-04" db="UniProtKB">
        <authorList>
            <consortium name="RefSeq"/>
        </authorList>
    </citation>
    <scope>IDENTIFICATION</scope>
    <source>
        <strain evidence="10">CBS 781.70</strain>
    </source>
</reference>
<evidence type="ECO:0000256" key="4">
    <source>
        <dbReference type="ARBA" id="ARBA00022801"/>
    </source>
</evidence>
<evidence type="ECO:0000313" key="10">
    <source>
        <dbReference type="RefSeq" id="XP_033530353.1"/>
    </source>
</evidence>
<evidence type="ECO:0000256" key="1">
    <source>
        <dbReference type="ARBA" id="ARBA00000632"/>
    </source>
</evidence>
<protein>
    <submittedName>
        <fullName evidence="8 10">Lysozyme</fullName>
    </submittedName>
</protein>
<dbReference type="InterPro" id="IPR034690">
    <property type="entry name" value="Endolysin_T4_type"/>
</dbReference>
<proteinExistence type="inferred from homology"/>
<organism evidence="8">
    <name type="scientific">Eremomyces bilateralis CBS 781.70</name>
    <dbReference type="NCBI Taxonomy" id="1392243"/>
    <lineage>
        <taxon>Eukaryota</taxon>
        <taxon>Fungi</taxon>
        <taxon>Dikarya</taxon>
        <taxon>Ascomycota</taxon>
        <taxon>Pezizomycotina</taxon>
        <taxon>Dothideomycetes</taxon>
        <taxon>Dothideomycetes incertae sedis</taxon>
        <taxon>Eremomycetales</taxon>
        <taxon>Eremomycetaceae</taxon>
        <taxon>Eremomyces</taxon>
    </lineage>
</organism>
<dbReference type="Proteomes" id="UP000504638">
    <property type="component" value="Unplaced"/>
</dbReference>